<dbReference type="HOGENOM" id="CLU_118613_4_2_0"/>
<dbReference type="KEGG" id="dsw:QR90_05810"/>
<sequence length="106" mass="11028">MIAALLEVRGVRHALLVGHAGEVVAQAGVEEGQLSGDVGLVAAGRAVIGSLQSQMGSESWQEMVLDVDSGPVLLTPHGDQVLLTAFDDVSNLGRVRFAVRKLLGLT</sequence>
<dbReference type="AlphaFoldDB" id="A0A0A7KF37"/>
<gene>
    <name evidence="2" type="ORF">QR90_05810</name>
</gene>
<dbReference type="Pfam" id="PF03259">
    <property type="entry name" value="Robl_LC7"/>
    <property type="match status" value="1"/>
</dbReference>
<dbReference type="RefSeq" id="WP_039682979.1">
    <property type="nucleotide sequence ID" value="NZ_CP010028.1"/>
</dbReference>
<accession>A0A0A7KF37</accession>
<dbReference type="Gene3D" id="3.30.450.30">
    <property type="entry name" value="Dynein light chain 2a, cytoplasmic"/>
    <property type="match status" value="1"/>
</dbReference>
<evidence type="ECO:0000313" key="2">
    <source>
        <dbReference type="EMBL" id="AIZ44720.1"/>
    </source>
</evidence>
<evidence type="ECO:0000259" key="1">
    <source>
        <dbReference type="SMART" id="SM00960"/>
    </source>
</evidence>
<dbReference type="SUPFAM" id="SSF103196">
    <property type="entry name" value="Roadblock/LC7 domain"/>
    <property type="match status" value="1"/>
</dbReference>
<feature type="domain" description="Roadblock/LAMTOR2" evidence="1">
    <location>
        <begin position="2"/>
        <end position="86"/>
    </location>
</feature>
<proteinExistence type="predicted"/>
<dbReference type="EMBL" id="CP010028">
    <property type="protein sequence ID" value="AIZ44720.1"/>
    <property type="molecule type" value="Genomic_DNA"/>
</dbReference>
<protein>
    <recommendedName>
        <fullName evidence="1">Roadblock/LAMTOR2 domain-containing protein</fullName>
    </recommendedName>
</protein>
<name>A0A0A7KF37_9DEIO</name>
<dbReference type="STRING" id="1182571.QR90_05810"/>
<dbReference type="Proteomes" id="UP000030634">
    <property type="component" value="Chromosome"/>
</dbReference>
<dbReference type="SMART" id="SM00960">
    <property type="entry name" value="Robl_LC7"/>
    <property type="match status" value="1"/>
</dbReference>
<reference evidence="3" key="1">
    <citation type="submission" date="2014-11" db="EMBL/GenBank/DDBJ databases">
        <title>Hymenobacter sp. DG25B genome submission.</title>
        <authorList>
            <person name="Jung H.-Y."/>
            <person name="Kim M.K."/>
            <person name="Srinivasan S."/>
            <person name="Lim S."/>
        </authorList>
    </citation>
    <scope>NUCLEOTIDE SEQUENCE [LARGE SCALE GENOMIC DNA]</scope>
    <source>
        <strain evidence="3">DY59</strain>
    </source>
</reference>
<dbReference type="InterPro" id="IPR004942">
    <property type="entry name" value="Roadblock/LAMTOR2_dom"/>
</dbReference>
<organism evidence="2 3">
    <name type="scientific">Deinococcus radiopugnans</name>
    <dbReference type="NCBI Taxonomy" id="57497"/>
    <lineage>
        <taxon>Bacteria</taxon>
        <taxon>Thermotogati</taxon>
        <taxon>Deinococcota</taxon>
        <taxon>Deinococci</taxon>
        <taxon>Deinococcales</taxon>
        <taxon>Deinococcaceae</taxon>
        <taxon>Deinococcus</taxon>
    </lineage>
</organism>
<evidence type="ECO:0000313" key="3">
    <source>
        <dbReference type="Proteomes" id="UP000030634"/>
    </source>
</evidence>